<dbReference type="SMART" id="SM01142">
    <property type="entry name" value="DSHCT"/>
    <property type="match status" value="1"/>
</dbReference>
<dbReference type="EMBL" id="AEYI02000855">
    <property type="protein sequence ID" value="KFG44405.1"/>
    <property type="molecule type" value="Genomic_DNA"/>
</dbReference>
<evidence type="ECO:0000313" key="2">
    <source>
        <dbReference type="EMBL" id="KFG44405.1"/>
    </source>
</evidence>
<organism evidence="2 3">
    <name type="scientific">Toxoplasma gondii p89</name>
    <dbReference type="NCBI Taxonomy" id="943119"/>
    <lineage>
        <taxon>Eukaryota</taxon>
        <taxon>Sar</taxon>
        <taxon>Alveolata</taxon>
        <taxon>Apicomplexa</taxon>
        <taxon>Conoidasida</taxon>
        <taxon>Coccidia</taxon>
        <taxon>Eucoccidiorida</taxon>
        <taxon>Eimeriorina</taxon>
        <taxon>Sarcocystidae</taxon>
        <taxon>Toxoplasma</taxon>
    </lineage>
</organism>
<dbReference type="VEuPathDB" id="ToxoDB:TGP89_213770B"/>
<reference evidence="2 3" key="1">
    <citation type="submission" date="2014-03" db="EMBL/GenBank/DDBJ databases">
        <authorList>
            <person name="Sibley D."/>
            <person name="Venepally P."/>
            <person name="Karamycheva S."/>
            <person name="Hadjithomas M."/>
            <person name="Khan A."/>
            <person name="Brunk B."/>
            <person name="Roos D."/>
            <person name="Caler E."/>
            <person name="Lorenzi H."/>
        </authorList>
    </citation>
    <scope>NUCLEOTIDE SEQUENCE [LARGE SCALE GENOMIC DNA]</scope>
    <source>
        <strain evidence="3">p89</strain>
    </source>
</reference>
<dbReference type="Pfam" id="PF08148">
    <property type="entry name" value="DSHCT"/>
    <property type="match status" value="1"/>
</dbReference>
<sequence>MCIFVHVRLVPGVPPGLEKVKEVAKNIAAVCVESRYIDPVGSSATKPSENSASPCTQTVDDYVNKFQHAIMSLTYRWAKGEKFADVLSGTSIYEGTVIRCLRRLEELMRQMACASKSIGNPDLEKKFLEGIKKIRRGIVFSSSLYL</sequence>
<feature type="domain" description="ATP-dependent RNA helicase Ski2/MTR4 C-terminal" evidence="1">
    <location>
        <begin position="17"/>
        <end position="146"/>
    </location>
</feature>
<evidence type="ECO:0000313" key="3">
    <source>
        <dbReference type="Proteomes" id="UP000028828"/>
    </source>
</evidence>
<comment type="caution">
    <text evidence="2">The sequence shown here is derived from an EMBL/GenBank/DDBJ whole genome shotgun (WGS) entry which is preliminary data.</text>
</comment>
<gene>
    <name evidence="2" type="ORF">TGP89_213770B</name>
</gene>
<protein>
    <submittedName>
        <fullName evidence="2">Putative Superkiller viralicidic activity 2 family 2</fullName>
    </submittedName>
</protein>
<dbReference type="Gene3D" id="1.10.3380.30">
    <property type="match status" value="1"/>
</dbReference>
<accession>A0A086KJ37</accession>
<name>A0A086KJ37_TOXGO</name>
<evidence type="ECO:0000259" key="1">
    <source>
        <dbReference type="SMART" id="SM01142"/>
    </source>
</evidence>
<dbReference type="Proteomes" id="UP000028828">
    <property type="component" value="Unassembled WGS sequence"/>
</dbReference>
<proteinExistence type="predicted"/>
<dbReference type="InterPro" id="IPR012961">
    <property type="entry name" value="Ski2/MTR4_C"/>
</dbReference>
<dbReference type="AlphaFoldDB" id="A0A086KJ37"/>